<comment type="caution">
    <text evidence="3">The sequence shown here is derived from an EMBL/GenBank/DDBJ whole genome shotgun (WGS) entry which is preliminary data.</text>
</comment>
<feature type="domain" description="YdbS-like PH" evidence="2">
    <location>
        <begin position="240"/>
        <end position="306"/>
    </location>
</feature>
<feature type="transmembrane region" description="Helical" evidence="1">
    <location>
        <begin position="47"/>
        <end position="68"/>
    </location>
</feature>
<feature type="transmembrane region" description="Helical" evidence="1">
    <location>
        <begin position="344"/>
        <end position="366"/>
    </location>
</feature>
<evidence type="ECO:0000256" key="1">
    <source>
        <dbReference type="SAM" id="Phobius"/>
    </source>
</evidence>
<feature type="transmembrane region" description="Helical" evidence="1">
    <location>
        <begin position="372"/>
        <end position="393"/>
    </location>
</feature>
<organism evidence="3 4">
    <name type="scientific">Bittarella massiliensis</name>
    <name type="common">ex Durand et al. 2017</name>
    <dbReference type="NCBI Taxonomy" id="1720313"/>
    <lineage>
        <taxon>Bacteria</taxon>
        <taxon>Bacillati</taxon>
        <taxon>Bacillota</taxon>
        <taxon>Clostridia</taxon>
        <taxon>Eubacteriales</taxon>
        <taxon>Oscillospiraceae</taxon>
        <taxon>Bittarella (ex Durand et al. 2017)</taxon>
    </lineage>
</organism>
<keyword evidence="1" id="KW-1133">Transmembrane helix</keyword>
<name>A0AAW5K7Z7_9FIRM</name>
<feature type="transmembrane region" description="Helical" evidence="1">
    <location>
        <begin position="204"/>
        <end position="231"/>
    </location>
</feature>
<dbReference type="Pfam" id="PF03703">
    <property type="entry name" value="bPH_2"/>
    <property type="match status" value="2"/>
</dbReference>
<gene>
    <name evidence="3" type="ORF">NE646_03430</name>
</gene>
<proteinExistence type="predicted"/>
<dbReference type="PANTHER" id="PTHR34473">
    <property type="entry name" value="UPF0699 TRANSMEMBRANE PROTEIN YDBS"/>
    <property type="match status" value="1"/>
</dbReference>
<feature type="domain" description="YdbS-like PH" evidence="2">
    <location>
        <begin position="61"/>
        <end position="125"/>
    </location>
</feature>
<feature type="transmembrane region" description="Helical" evidence="1">
    <location>
        <begin position="161"/>
        <end position="184"/>
    </location>
</feature>
<accession>A0AAW5K7Z7</accession>
<evidence type="ECO:0000313" key="4">
    <source>
        <dbReference type="Proteomes" id="UP001205063"/>
    </source>
</evidence>
<dbReference type="InterPro" id="IPR005182">
    <property type="entry name" value="YdbS-like_PH"/>
</dbReference>
<reference evidence="3" key="1">
    <citation type="submission" date="2022-06" db="EMBL/GenBank/DDBJ databases">
        <title>Isolation of gut microbiota from human fecal samples.</title>
        <authorList>
            <person name="Pamer E.G."/>
            <person name="Barat B."/>
            <person name="Waligurski E."/>
            <person name="Medina S."/>
            <person name="Paddock L."/>
            <person name="Mostad J."/>
        </authorList>
    </citation>
    <scope>NUCLEOTIDE SEQUENCE</scope>
    <source>
        <strain evidence="3">DFI.7.96</strain>
    </source>
</reference>
<sequence length="492" mass="55666">MKHHTHPITVFQNMGSFLFLLIIPLARGALSFGASFSEWLSGAWVDILALCAIIGMAVLRWYCIYYYFTPEAIHISEGIFAKHTVSLPFSRLTSLYLEEPFWYKPFGAVTLRLDTDAGSARSHDATLTLKKRAAVELLGATGVRQRLEDVSHRQIFMCRNFYVVILSLITTNYFAGVLFCSTFISKLGDILGQQIADVLYGTLAHVAQLVAVGIPPVALFIATLLAIGWGVSFLRNLTRYYNFCITRSQHRLFITGGVLVGREYTVAFDKIHFIDIRQTLFTRIAQFYSVYIKCAGYGKSDGLLPVLIPSARKSTLFGYLERLVPEFVVTSRTIKPNLLSIFKFIIDPLGFLVAVPVFYFVTGWLLPSWHDLISFVSLMSLVPIFWFLGVRICDFCTTGISEKNGYYTLRYSQGFTLHTVVVHRDKICDVCCRQSILQMGDDACDLFLYTYGEGVTRHHLKNLPRREVCALFGLNPEKSHSFNPSHLFAKYN</sequence>
<dbReference type="EMBL" id="JANGAB010000001">
    <property type="protein sequence ID" value="MCQ4948723.1"/>
    <property type="molecule type" value="Genomic_DNA"/>
</dbReference>
<dbReference type="PANTHER" id="PTHR34473:SF2">
    <property type="entry name" value="UPF0699 TRANSMEMBRANE PROTEIN YDBT"/>
    <property type="match status" value="1"/>
</dbReference>
<dbReference type="Proteomes" id="UP001205063">
    <property type="component" value="Unassembled WGS sequence"/>
</dbReference>
<dbReference type="AlphaFoldDB" id="A0AAW5K7Z7"/>
<keyword evidence="1" id="KW-0472">Membrane</keyword>
<evidence type="ECO:0000259" key="2">
    <source>
        <dbReference type="Pfam" id="PF03703"/>
    </source>
</evidence>
<keyword evidence="1" id="KW-0812">Transmembrane</keyword>
<evidence type="ECO:0000313" key="3">
    <source>
        <dbReference type="EMBL" id="MCQ4948723.1"/>
    </source>
</evidence>
<dbReference type="RefSeq" id="WP_185916790.1">
    <property type="nucleotide sequence ID" value="NZ_JACMSD010000012.1"/>
</dbReference>
<protein>
    <submittedName>
        <fullName evidence="3">PH domain-containing protein</fullName>
    </submittedName>
</protein>